<organism evidence="1 2">
    <name type="scientific">Zancudomyces culisetae</name>
    <name type="common">Gut fungus</name>
    <name type="synonym">Smittium culisetae</name>
    <dbReference type="NCBI Taxonomy" id="1213189"/>
    <lineage>
        <taxon>Eukaryota</taxon>
        <taxon>Fungi</taxon>
        <taxon>Fungi incertae sedis</taxon>
        <taxon>Zoopagomycota</taxon>
        <taxon>Kickxellomycotina</taxon>
        <taxon>Harpellomycetes</taxon>
        <taxon>Harpellales</taxon>
        <taxon>Legeriomycetaceae</taxon>
        <taxon>Zancudomyces</taxon>
    </lineage>
</organism>
<dbReference type="Proteomes" id="UP000188320">
    <property type="component" value="Unassembled WGS sequence"/>
</dbReference>
<accession>A0A1R1PIX1</accession>
<dbReference type="AlphaFoldDB" id="A0A1R1PIX1"/>
<gene>
    <name evidence="1" type="ORF">AX774_g5658</name>
</gene>
<reference evidence="2" key="1">
    <citation type="submission" date="2017-01" db="EMBL/GenBank/DDBJ databases">
        <authorList>
            <person name="Wang Y."/>
            <person name="White M."/>
            <person name="Kvist S."/>
            <person name="Moncalvo J.-M."/>
        </authorList>
    </citation>
    <scope>NUCLEOTIDE SEQUENCE [LARGE SCALE GENOMIC DNA]</scope>
    <source>
        <strain evidence="2">COL-18-3</strain>
    </source>
</reference>
<evidence type="ECO:0000313" key="1">
    <source>
        <dbReference type="EMBL" id="OMH80897.1"/>
    </source>
</evidence>
<keyword evidence="2" id="KW-1185">Reference proteome</keyword>
<evidence type="ECO:0000313" key="2">
    <source>
        <dbReference type="Proteomes" id="UP000188320"/>
    </source>
</evidence>
<comment type="caution">
    <text evidence="1">The sequence shown here is derived from an EMBL/GenBank/DDBJ whole genome shotgun (WGS) entry which is preliminary data.</text>
</comment>
<proteinExistence type="predicted"/>
<name>A0A1R1PIX1_ZANCU</name>
<protein>
    <submittedName>
        <fullName evidence="1">Uncharacterized protein</fullName>
    </submittedName>
</protein>
<dbReference type="EMBL" id="LSSK01001043">
    <property type="protein sequence ID" value="OMH80897.1"/>
    <property type="molecule type" value="Genomic_DNA"/>
</dbReference>
<sequence length="196" mass="21698">MQYTHAIYTIFMLMATYIEGKPASEMNLAHGSDSTAGLLKRKLVLNSPLIHLEDNEMIKDDSQSLENELVKKGDFKIANYLSTSQKNLRKRNEQSNSSSLSDRLLCLFGGCPPPPPPPPPPVVYQYVTCYETRHIPVYTTVYYKPDVSTKWITNTVTGTTSVSNTKATTVTTTVPATASTTSYTTVTRTSTLTDQC</sequence>